<dbReference type="AlphaFoldDB" id="F4KUM5"/>
<dbReference type="GO" id="GO:0005737">
    <property type="term" value="C:cytoplasm"/>
    <property type="evidence" value="ECO:0007669"/>
    <property type="project" value="TreeGrafter"/>
</dbReference>
<dbReference type="InterPro" id="IPR023582">
    <property type="entry name" value="Impact"/>
</dbReference>
<dbReference type="InterPro" id="IPR020568">
    <property type="entry name" value="Ribosomal_Su5_D2-typ_SF"/>
</dbReference>
<sequence>MACEFYKMSDQYLTIKAASIGEFRDRGSKFIGYAFPVYAEQEWHHHLETVRKEHPKATHHCFAFRMGMDKNNFRANDDGEPSGTAGRPILGQIDSFGLTNVFIVVVRYFGGTLLGTSGLINAYRLCAADALEKAEIVEKTVEDFYTITFDYAIMSNVMNAIKKLGLPMLEQDFGDLGKVRVAIPKSESADALFKLKAWVAGLRLEEALNLEEVEGMNIEQVLEK</sequence>
<protein>
    <submittedName>
        <fullName evidence="3">Uncharacterized protein family UPF0029, Impact, N-terminal protein</fullName>
    </submittedName>
</protein>
<dbReference type="GO" id="GO:0006446">
    <property type="term" value="P:regulation of translational initiation"/>
    <property type="evidence" value="ECO:0007669"/>
    <property type="project" value="TreeGrafter"/>
</dbReference>
<dbReference type="PROSITE" id="PS00910">
    <property type="entry name" value="UPF0029"/>
    <property type="match status" value="1"/>
</dbReference>
<dbReference type="STRING" id="760192.Halhy_5604"/>
<gene>
    <name evidence="3" type="ordered locus">Halhy_5604</name>
</gene>
<dbReference type="Pfam" id="PF01205">
    <property type="entry name" value="Impact_N"/>
    <property type="match status" value="1"/>
</dbReference>
<dbReference type="KEGG" id="hhy:Halhy_5604"/>
<dbReference type="eggNOG" id="COG1739">
    <property type="taxonomic scope" value="Bacteria"/>
</dbReference>
<evidence type="ECO:0000313" key="4">
    <source>
        <dbReference type="Proteomes" id="UP000008461"/>
    </source>
</evidence>
<reference key="2">
    <citation type="submission" date="2011-04" db="EMBL/GenBank/DDBJ databases">
        <title>Complete sequence of chromosome of Haliscomenobacter hydrossis DSM 1100.</title>
        <authorList>
            <consortium name="US DOE Joint Genome Institute (JGI-PGF)"/>
            <person name="Lucas S."/>
            <person name="Han J."/>
            <person name="Lapidus A."/>
            <person name="Bruce D."/>
            <person name="Goodwin L."/>
            <person name="Pitluck S."/>
            <person name="Peters L."/>
            <person name="Kyrpides N."/>
            <person name="Mavromatis K."/>
            <person name="Ivanova N."/>
            <person name="Ovchinnikova G."/>
            <person name="Pagani I."/>
            <person name="Daligault H."/>
            <person name="Detter J.C."/>
            <person name="Han C."/>
            <person name="Land M."/>
            <person name="Hauser L."/>
            <person name="Markowitz V."/>
            <person name="Cheng J.-F."/>
            <person name="Hugenholtz P."/>
            <person name="Woyke T."/>
            <person name="Wu D."/>
            <person name="Verbarg S."/>
            <person name="Frueling A."/>
            <person name="Brambilla E."/>
            <person name="Klenk H.-P."/>
            <person name="Eisen J.A."/>
        </authorList>
    </citation>
    <scope>NUCLEOTIDE SEQUENCE</scope>
    <source>
        <strain>DSM 1100</strain>
    </source>
</reference>
<dbReference type="OrthoDB" id="9813771at2"/>
<comment type="similarity">
    <text evidence="1">Belongs to the IMPACT family.</text>
</comment>
<dbReference type="PANTHER" id="PTHR16301">
    <property type="entry name" value="IMPACT-RELATED"/>
    <property type="match status" value="1"/>
</dbReference>
<dbReference type="HOGENOM" id="CLU_083552_1_0_10"/>
<evidence type="ECO:0000256" key="1">
    <source>
        <dbReference type="ARBA" id="ARBA00007665"/>
    </source>
</evidence>
<dbReference type="Gene3D" id="3.30.230.30">
    <property type="entry name" value="Impact, N-terminal domain"/>
    <property type="match status" value="1"/>
</dbReference>
<dbReference type="InterPro" id="IPR020569">
    <property type="entry name" value="UPF0029_Impact_CS"/>
</dbReference>
<evidence type="ECO:0000313" key="3">
    <source>
        <dbReference type="EMBL" id="AEE53428.1"/>
    </source>
</evidence>
<evidence type="ECO:0000259" key="2">
    <source>
        <dbReference type="Pfam" id="PF01205"/>
    </source>
</evidence>
<dbReference type="PANTHER" id="PTHR16301:SF20">
    <property type="entry name" value="IMPACT FAMILY MEMBER YIGZ"/>
    <property type="match status" value="1"/>
</dbReference>
<dbReference type="SUPFAM" id="SSF54211">
    <property type="entry name" value="Ribosomal protein S5 domain 2-like"/>
    <property type="match status" value="1"/>
</dbReference>
<dbReference type="InterPro" id="IPR036956">
    <property type="entry name" value="Impact_N_sf"/>
</dbReference>
<dbReference type="InterPro" id="IPR001498">
    <property type="entry name" value="Impact_N"/>
</dbReference>
<feature type="domain" description="Impact N-terminal" evidence="2">
    <location>
        <begin position="26"/>
        <end position="131"/>
    </location>
</feature>
<keyword evidence="4" id="KW-1185">Reference proteome</keyword>
<proteinExistence type="inferred from homology"/>
<dbReference type="Proteomes" id="UP000008461">
    <property type="component" value="Chromosome"/>
</dbReference>
<organism evidence="3 4">
    <name type="scientific">Haliscomenobacter hydrossis (strain ATCC 27775 / DSM 1100 / LMG 10767 / O)</name>
    <dbReference type="NCBI Taxonomy" id="760192"/>
    <lineage>
        <taxon>Bacteria</taxon>
        <taxon>Pseudomonadati</taxon>
        <taxon>Bacteroidota</taxon>
        <taxon>Saprospiria</taxon>
        <taxon>Saprospirales</taxon>
        <taxon>Haliscomenobacteraceae</taxon>
        <taxon>Haliscomenobacter</taxon>
    </lineage>
</organism>
<accession>F4KUM5</accession>
<name>F4KUM5_HALH1</name>
<reference evidence="3 4" key="1">
    <citation type="journal article" date="2011" name="Stand. Genomic Sci.">
        <title>Complete genome sequence of Haliscomenobacter hydrossis type strain (O).</title>
        <authorList>
            <consortium name="US DOE Joint Genome Institute (JGI-PGF)"/>
            <person name="Daligault H."/>
            <person name="Lapidus A."/>
            <person name="Zeytun A."/>
            <person name="Nolan M."/>
            <person name="Lucas S."/>
            <person name="Del Rio T.G."/>
            <person name="Tice H."/>
            <person name="Cheng J.F."/>
            <person name="Tapia R."/>
            <person name="Han C."/>
            <person name="Goodwin L."/>
            <person name="Pitluck S."/>
            <person name="Liolios K."/>
            <person name="Pagani I."/>
            <person name="Ivanova N."/>
            <person name="Huntemann M."/>
            <person name="Mavromatis K."/>
            <person name="Mikhailova N."/>
            <person name="Pati A."/>
            <person name="Chen A."/>
            <person name="Palaniappan K."/>
            <person name="Land M."/>
            <person name="Hauser L."/>
            <person name="Brambilla E.M."/>
            <person name="Rohde M."/>
            <person name="Verbarg S."/>
            <person name="Goker M."/>
            <person name="Bristow J."/>
            <person name="Eisen J.A."/>
            <person name="Markowitz V."/>
            <person name="Hugenholtz P."/>
            <person name="Kyrpides N.C."/>
            <person name="Klenk H.P."/>
            <person name="Woyke T."/>
        </authorList>
    </citation>
    <scope>NUCLEOTIDE SEQUENCE [LARGE SCALE GENOMIC DNA]</scope>
    <source>
        <strain evidence="4">ATCC 27775 / DSM 1100 / LMG 10767 / O</strain>
    </source>
</reference>
<dbReference type="EMBL" id="CP002691">
    <property type="protein sequence ID" value="AEE53428.1"/>
    <property type="molecule type" value="Genomic_DNA"/>
</dbReference>